<feature type="compositionally biased region" description="Low complexity" evidence="10">
    <location>
        <begin position="21"/>
        <end position="42"/>
    </location>
</feature>
<evidence type="ECO:0000256" key="10">
    <source>
        <dbReference type="SAM" id="MobiDB-lite"/>
    </source>
</evidence>
<keyword evidence="12" id="KW-1185">Reference proteome</keyword>
<evidence type="ECO:0000313" key="12">
    <source>
        <dbReference type="Proteomes" id="UP000564644"/>
    </source>
</evidence>
<feature type="binding site" evidence="9">
    <location>
        <position position="282"/>
    </location>
    <ligand>
        <name>Zn(2+)</name>
        <dbReference type="ChEBI" id="CHEBI:29105"/>
        <note>catalytic</note>
    </ligand>
</feature>
<dbReference type="InterPro" id="IPR000755">
    <property type="entry name" value="A_A_dipeptidase"/>
</dbReference>
<feature type="active site" description="Proton donor/acceptor" evidence="9">
    <location>
        <position position="279"/>
    </location>
</feature>
<organism evidence="11 12">
    <name type="scientific">Cohnella zeiphila</name>
    <dbReference type="NCBI Taxonomy" id="2761120"/>
    <lineage>
        <taxon>Bacteria</taxon>
        <taxon>Bacillati</taxon>
        <taxon>Bacillota</taxon>
        <taxon>Bacilli</taxon>
        <taxon>Bacillales</taxon>
        <taxon>Paenibacillaceae</taxon>
        <taxon>Cohnella</taxon>
    </lineage>
</organism>
<comment type="similarity">
    <text evidence="9">Belongs to the peptidase M15D family.</text>
</comment>
<comment type="cofactor">
    <cofactor evidence="9">
        <name>Zn(2+)</name>
        <dbReference type="ChEBI" id="CHEBI:29105"/>
    </cofactor>
    <text evidence="9">Binds 1 zinc ion per subunit.</text>
</comment>
<evidence type="ECO:0000256" key="2">
    <source>
        <dbReference type="ARBA" id="ARBA00022670"/>
    </source>
</evidence>
<dbReference type="Proteomes" id="UP000564644">
    <property type="component" value="Unassembled WGS sequence"/>
</dbReference>
<dbReference type="PANTHER" id="PTHR43126">
    <property type="entry name" value="D-ALANYL-D-ALANINE DIPEPTIDASE"/>
    <property type="match status" value="1"/>
</dbReference>
<evidence type="ECO:0000256" key="5">
    <source>
        <dbReference type="ARBA" id="ARBA00022833"/>
    </source>
</evidence>
<dbReference type="GO" id="GO:0008237">
    <property type="term" value="F:metallopeptidase activity"/>
    <property type="evidence" value="ECO:0007669"/>
    <property type="project" value="UniProtKB-KW"/>
</dbReference>
<accession>A0A7X0SP33</accession>
<keyword evidence="7 9" id="KW-0482">Metalloprotease</keyword>
<keyword evidence="6 9" id="KW-0224">Dipeptidase</keyword>
<comment type="function">
    <text evidence="9">Catalyzes hydrolysis of the D-alanyl-D-alanine dipeptide.</text>
</comment>
<dbReference type="PANTHER" id="PTHR43126:SF1">
    <property type="entry name" value="D-ALANYL-D-ALANINE DIPEPTIDASE"/>
    <property type="match status" value="1"/>
</dbReference>
<feature type="compositionally biased region" description="Polar residues" evidence="10">
    <location>
        <begin position="1"/>
        <end position="10"/>
    </location>
</feature>
<dbReference type="GO" id="GO:0006508">
    <property type="term" value="P:proteolysis"/>
    <property type="evidence" value="ECO:0007669"/>
    <property type="project" value="UniProtKB-KW"/>
</dbReference>
<evidence type="ECO:0000256" key="4">
    <source>
        <dbReference type="ARBA" id="ARBA00022801"/>
    </source>
</evidence>
<dbReference type="AlphaFoldDB" id="A0A7X0SP33"/>
<dbReference type="Gene3D" id="3.30.1380.10">
    <property type="match status" value="1"/>
</dbReference>
<evidence type="ECO:0000313" key="11">
    <source>
        <dbReference type="EMBL" id="MBB6733572.1"/>
    </source>
</evidence>
<dbReference type="InterPro" id="IPR009045">
    <property type="entry name" value="Zn_M74/Hedgehog-like"/>
</dbReference>
<evidence type="ECO:0000256" key="9">
    <source>
        <dbReference type="HAMAP-Rule" id="MF_01924"/>
    </source>
</evidence>
<feature type="region of interest" description="Disordered" evidence="10">
    <location>
        <begin position="1"/>
        <end position="98"/>
    </location>
</feature>
<keyword evidence="5 9" id="KW-0862">Zinc</keyword>
<keyword evidence="4 9" id="KW-0378">Hydrolase</keyword>
<dbReference type="CDD" id="cd14817">
    <property type="entry name" value="D-Ala-D-Ala_dipeptidase_VanX"/>
    <property type="match status" value="1"/>
</dbReference>
<dbReference type="HAMAP" id="MF_01924">
    <property type="entry name" value="A_A_dipeptidase"/>
    <property type="match status" value="1"/>
</dbReference>
<keyword evidence="2 9" id="KW-0645">Protease</keyword>
<keyword evidence="3 9" id="KW-0479">Metal-binding</keyword>
<dbReference type="GO" id="GO:0071555">
    <property type="term" value="P:cell wall organization"/>
    <property type="evidence" value="ECO:0007669"/>
    <property type="project" value="UniProtKB-KW"/>
</dbReference>
<evidence type="ECO:0000256" key="8">
    <source>
        <dbReference type="ARBA" id="ARBA00023316"/>
    </source>
</evidence>
<evidence type="ECO:0000256" key="1">
    <source>
        <dbReference type="ARBA" id="ARBA00001362"/>
    </source>
</evidence>
<dbReference type="Pfam" id="PF01427">
    <property type="entry name" value="Peptidase_M15"/>
    <property type="match status" value="1"/>
</dbReference>
<sequence>MTLIVSSACSAASGRENGNEAGSSAEAIPAPSAAARPTASGSFESGGPSIHSPRPSAEGASEDATESPEPTGVYADISGSNATDPRRETPIPAHRRNGLPKGFVYADEAIPGLKLDIRYSTDYNFVGKPIDGYLAPLAILTKEAAEALKQVNEDLGKDGYALKIYDAYRPRKAVAEFVAWAADAKDTKMKEDFYPDVNKKDAFKLGYLAHKSGHSRGSTVDLTIVDKATGEDVDMGSPYDLFSPISSHGTEQITKEQSANRNRLKTAMEKRGFLSLNKEWWHYTLKKEPFPDTYFDFDIE</sequence>
<evidence type="ECO:0000256" key="6">
    <source>
        <dbReference type="ARBA" id="ARBA00022997"/>
    </source>
</evidence>
<protein>
    <recommendedName>
        <fullName evidence="9">D-alanyl-D-alanine dipeptidase</fullName>
        <shortName evidence="9">D-Ala-D-Ala dipeptidase</shortName>
        <ecNumber evidence="9">3.4.13.22</ecNumber>
    </recommendedName>
</protein>
<keyword evidence="8" id="KW-0961">Cell wall biogenesis/degradation</keyword>
<feature type="binding site" evidence="9">
    <location>
        <position position="214"/>
    </location>
    <ligand>
        <name>Zn(2+)</name>
        <dbReference type="ChEBI" id="CHEBI:29105"/>
        <note>catalytic</note>
    </ligand>
</feature>
<feature type="site" description="Transition state stabilizer" evidence="9">
    <location>
        <position position="169"/>
    </location>
</feature>
<dbReference type="SUPFAM" id="SSF55166">
    <property type="entry name" value="Hedgehog/DD-peptidase"/>
    <property type="match status" value="1"/>
</dbReference>
<name>A0A7X0SP33_9BACL</name>
<dbReference type="EC" id="3.4.13.22" evidence="9"/>
<dbReference type="GO" id="GO:0008270">
    <property type="term" value="F:zinc ion binding"/>
    <property type="evidence" value="ECO:0007669"/>
    <property type="project" value="UniProtKB-UniRule"/>
</dbReference>
<reference evidence="11 12" key="1">
    <citation type="submission" date="2020-08" db="EMBL/GenBank/DDBJ databases">
        <title>Cohnella phylogeny.</title>
        <authorList>
            <person name="Dunlap C."/>
        </authorList>
    </citation>
    <scope>NUCLEOTIDE SEQUENCE [LARGE SCALE GENOMIC DNA]</scope>
    <source>
        <strain evidence="11 12">CBP 2801</strain>
    </source>
</reference>
<gene>
    <name evidence="11" type="ORF">H7C18_21845</name>
</gene>
<dbReference type="GO" id="GO:0160237">
    <property type="term" value="F:D-Ala-D-Ala dipeptidase activity"/>
    <property type="evidence" value="ECO:0007669"/>
    <property type="project" value="UniProtKB-EC"/>
</dbReference>
<proteinExistence type="inferred from homology"/>
<feature type="binding site" evidence="9">
    <location>
        <position position="221"/>
    </location>
    <ligand>
        <name>Zn(2+)</name>
        <dbReference type="ChEBI" id="CHEBI:29105"/>
        <note>catalytic</note>
    </ligand>
</feature>
<comment type="caution">
    <text evidence="11">The sequence shown here is derived from an EMBL/GenBank/DDBJ whole genome shotgun (WGS) entry which is preliminary data.</text>
</comment>
<evidence type="ECO:0000256" key="3">
    <source>
        <dbReference type="ARBA" id="ARBA00022723"/>
    </source>
</evidence>
<comment type="catalytic activity">
    <reaction evidence="1 9">
        <text>D-alanyl-D-alanine + H2O = 2 D-alanine</text>
        <dbReference type="Rhea" id="RHEA:20661"/>
        <dbReference type="ChEBI" id="CHEBI:15377"/>
        <dbReference type="ChEBI" id="CHEBI:57416"/>
        <dbReference type="ChEBI" id="CHEBI:57822"/>
        <dbReference type="EC" id="3.4.13.22"/>
    </reaction>
</comment>
<evidence type="ECO:0000256" key="7">
    <source>
        <dbReference type="ARBA" id="ARBA00023049"/>
    </source>
</evidence>
<dbReference type="EMBL" id="JACJVO010000028">
    <property type="protein sequence ID" value="MBB6733572.1"/>
    <property type="molecule type" value="Genomic_DNA"/>
</dbReference>